<dbReference type="EnsemblMetazoa" id="CPIJ018036-RA">
    <property type="protein sequence ID" value="CPIJ018036-PA"/>
    <property type="gene ID" value="CPIJ018036"/>
</dbReference>
<evidence type="ECO:0000313" key="13">
    <source>
        <dbReference type="EMBL" id="EDS26919.1"/>
    </source>
</evidence>
<keyword evidence="8" id="KW-1015">Disulfide bond</keyword>
<feature type="chain" id="PRO_5011409576" evidence="11">
    <location>
        <begin position="21"/>
        <end position="308"/>
    </location>
</feature>
<dbReference type="AlphaFoldDB" id="B0XFN8"/>
<dbReference type="MEROPS" id="S01.B26"/>
<keyword evidence="5 10" id="KW-0378">Hydrolase</keyword>
<dbReference type="PROSITE" id="PS00134">
    <property type="entry name" value="TRYPSIN_HIS"/>
    <property type="match status" value="1"/>
</dbReference>
<dbReference type="PROSITE" id="PS50240">
    <property type="entry name" value="TRYPSIN_DOM"/>
    <property type="match status" value="1"/>
</dbReference>
<reference evidence="14" key="2">
    <citation type="submission" date="2021-02" db="UniProtKB">
        <authorList>
            <consortium name="EnsemblMetazoa"/>
        </authorList>
    </citation>
    <scope>IDENTIFICATION</scope>
    <source>
        <strain evidence="14">JHB</strain>
    </source>
</reference>
<feature type="signal peptide" evidence="11">
    <location>
        <begin position="1"/>
        <end position="20"/>
    </location>
</feature>
<dbReference type="SMART" id="SM00020">
    <property type="entry name" value="Tryp_SPc"/>
    <property type="match status" value="1"/>
</dbReference>
<proteinExistence type="inferred from homology"/>
<dbReference type="Gene3D" id="2.40.10.10">
    <property type="entry name" value="Trypsin-like serine proteases"/>
    <property type="match status" value="1"/>
</dbReference>
<evidence type="ECO:0000256" key="2">
    <source>
        <dbReference type="ARBA" id="ARBA00022525"/>
    </source>
</evidence>
<dbReference type="STRING" id="7176.B0XFN8"/>
<dbReference type="SUPFAM" id="SSF50494">
    <property type="entry name" value="Trypsin-like serine proteases"/>
    <property type="match status" value="1"/>
</dbReference>
<evidence type="ECO:0000313" key="14">
    <source>
        <dbReference type="EnsemblMetazoa" id="CPIJ018036-PA"/>
    </source>
</evidence>
<dbReference type="PANTHER" id="PTHR24260">
    <property type="match status" value="1"/>
</dbReference>
<evidence type="ECO:0000259" key="12">
    <source>
        <dbReference type="PROSITE" id="PS50240"/>
    </source>
</evidence>
<dbReference type="InterPro" id="IPR051333">
    <property type="entry name" value="CLIP_Serine_Protease"/>
</dbReference>
<dbReference type="Pfam" id="PF00089">
    <property type="entry name" value="Trypsin"/>
    <property type="match status" value="1"/>
</dbReference>
<dbReference type="InterPro" id="IPR001254">
    <property type="entry name" value="Trypsin_dom"/>
</dbReference>
<protein>
    <submittedName>
        <fullName evidence="13 14">Serine protease</fullName>
    </submittedName>
</protein>
<evidence type="ECO:0000313" key="15">
    <source>
        <dbReference type="Proteomes" id="UP000002320"/>
    </source>
</evidence>
<dbReference type="InterPro" id="IPR043504">
    <property type="entry name" value="Peptidase_S1_PA_chymotrypsin"/>
</dbReference>
<evidence type="ECO:0000256" key="9">
    <source>
        <dbReference type="ARBA" id="ARBA00024195"/>
    </source>
</evidence>
<dbReference type="InterPro" id="IPR009003">
    <property type="entry name" value="Peptidase_S1_PA"/>
</dbReference>
<dbReference type="InterPro" id="IPR001314">
    <property type="entry name" value="Peptidase_S1A"/>
</dbReference>
<feature type="domain" description="Peptidase S1" evidence="12">
    <location>
        <begin position="65"/>
        <end position="306"/>
    </location>
</feature>
<dbReference type="FunFam" id="2.40.10.10:FF:000146">
    <property type="entry name" value="Serine protease 53"/>
    <property type="match status" value="1"/>
</dbReference>
<gene>
    <name evidence="14" type="primary">6052144</name>
    <name evidence="13" type="ORF">CpipJ_CPIJ018036</name>
</gene>
<dbReference type="OMA" id="WGQTTFA"/>
<dbReference type="eggNOG" id="KOG3627">
    <property type="taxonomic scope" value="Eukaryota"/>
</dbReference>
<evidence type="ECO:0000256" key="3">
    <source>
        <dbReference type="ARBA" id="ARBA00022670"/>
    </source>
</evidence>
<dbReference type="InterPro" id="IPR018114">
    <property type="entry name" value="TRYPSIN_HIS"/>
</dbReference>
<dbReference type="HOGENOM" id="CLU_006842_0_3_1"/>
<dbReference type="GO" id="GO:0004252">
    <property type="term" value="F:serine-type endopeptidase activity"/>
    <property type="evidence" value="ECO:0007669"/>
    <property type="project" value="InterPro"/>
</dbReference>
<sequence>MGRFSNSCLVVTFCFLLVQGQRIAVKKCSKYLDLTKQKASILFLSAIPKVEKVESSLCSKTVDLIVGGKDANPGEFPHQAVLGWARRDDKEQYDFSCGGSLISDRFVLTAAHCLKRGLPEIVRLGVNDISDEYENFVEIDVEQAIRHPSHNYKRSYNDIALVKMAKPVIFSKTIRPACLWTESQKKVSSVIATGFGLTTNNGVPSKILQKVSLDILTKAHCAQYNDRSKFNRNIANEQLCIGSVAGRKDTCSGDSGSPVQVLLDEKECVYHVLGVTSVGKACGIGMSSAIYTYVAPYIRWIEQTVWGQ</sequence>
<evidence type="ECO:0000256" key="6">
    <source>
        <dbReference type="ARBA" id="ARBA00022825"/>
    </source>
</evidence>
<dbReference type="InParanoid" id="B0XFN8"/>
<dbReference type="PROSITE" id="PS00135">
    <property type="entry name" value="TRYPSIN_SER"/>
    <property type="match status" value="1"/>
</dbReference>
<dbReference type="VEuPathDB" id="VectorBase:CQUJHB011131"/>
<comment type="subcellular location">
    <subcellularLocation>
        <location evidence="1">Secreted</location>
    </subcellularLocation>
</comment>
<dbReference type="GO" id="GO:0005576">
    <property type="term" value="C:extracellular region"/>
    <property type="evidence" value="ECO:0007669"/>
    <property type="project" value="UniProtKB-SubCell"/>
</dbReference>
<keyword evidence="2" id="KW-0964">Secreted</keyword>
<dbReference type="CDD" id="cd00190">
    <property type="entry name" value="Tryp_SPc"/>
    <property type="match status" value="1"/>
</dbReference>
<keyword evidence="7" id="KW-0865">Zymogen</keyword>
<dbReference type="VEuPathDB" id="VectorBase:CPIJ018036"/>
<evidence type="ECO:0000256" key="1">
    <source>
        <dbReference type="ARBA" id="ARBA00004613"/>
    </source>
</evidence>
<dbReference type="InterPro" id="IPR033116">
    <property type="entry name" value="TRYPSIN_SER"/>
</dbReference>
<evidence type="ECO:0000256" key="10">
    <source>
        <dbReference type="RuleBase" id="RU363034"/>
    </source>
</evidence>
<keyword evidence="6 10" id="KW-0720">Serine protease</keyword>
<dbReference type="Proteomes" id="UP000002320">
    <property type="component" value="Unassembled WGS sequence"/>
</dbReference>
<keyword evidence="3 10" id="KW-0645">Protease</keyword>
<dbReference type="PRINTS" id="PR00722">
    <property type="entry name" value="CHYMOTRYPSIN"/>
</dbReference>
<dbReference type="KEGG" id="cqu:CpipJ_CPIJ018036"/>
<evidence type="ECO:0000256" key="7">
    <source>
        <dbReference type="ARBA" id="ARBA00023145"/>
    </source>
</evidence>
<name>B0XFN8_CULQU</name>
<dbReference type="OrthoDB" id="6339452at2759"/>
<evidence type="ECO:0000256" key="5">
    <source>
        <dbReference type="ARBA" id="ARBA00022801"/>
    </source>
</evidence>
<keyword evidence="4 11" id="KW-0732">Signal</keyword>
<evidence type="ECO:0000256" key="11">
    <source>
        <dbReference type="SAM" id="SignalP"/>
    </source>
</evidence>
<dbReference type="EMBL" id="DS232947">
    <property type="protein sequence ID" value="EDS26919.1"/>
    <property type="molecule type" value="Genomic_DNA"/>
</dbReference>
<dbReference type="GO" id="GO:0006508">
    <property type="term" value="P:proteolysis"/>
    <property type="evidence" value="ECO:0007669"/>
    <property type="project" value="UniProtKB-KW"/>
</dbReference>
<reference evidence="13" key="1">
    <citation type="submission" date="2007-03" db="EMBL/GenBank/DDBJ databases">
        <title>Annotation of Culex pipiens quinquefasciatus.</title>
        <authorList>
            <consortium name="The Broad Institute Genome Sequencing Platform"/>
            <person name="Atkinson P.W."/>
            <person name="Hemingway J."/>
            <person name="Christensen B.M."/>
            <person name="Higgs S."/>
            <person name="Kodira C."/>
            <person name="Hannick L."/>
            <person name="Megy K."/>
            <person name="O'Leary S."/>
            <person name="Pearson M."/>
            <person name="Haas B.J."/>
            <person name="Mauceli E."/>
            <person name="Wortman J.R."/>
            <person name="Lee N.H."/>
            <person name="Guigo R."/>
            <person name="Stanke M."/>
            <person name="Alvarado L."/>
            <person name="Amedeo P."/>
            <person name="Antoine C.H."/>
            <person name="Arensburger P."/>
            <person name="Bidwell S.L."/>
            <person name="Crawford M."/>
            <person name="Camaro F."/>
            <person name="Devon K."/>
            <person name="Engels R."/>
            <person name="Hammond M."/>
            <person name="Howarth C."/>
            <person name="Koehrsen M."/>
            <person name="Lawson D."/>
            <person name="Montgomery P."/>
            <person name="Nene V."/>
            <person name="Nusbaum C."/>
            <person name="Puiu D."/>
            <person name="Romero-Severson J."/>
            <person name="Severson D.W."/>
            <person name="Shumway M."/>
            <person name="Sisk P."/>
            <person name="Stolte C."/>
            <person name="Zeng Q."/>
            <person name="Eisenstadt E."/>
            <person name="Fraser-Liggett C."/>
            <person name="Strausberg R."/>
            <person name="Galagan J."/>
            <person name="Birren B."/>
            <person name="Collins F.H."/>
        </authorList>
    </citation>
    <scope>NUCLEOTIDE SEQUENCE [LARGE SCALE GENOMIC DNA]</scope>
    <source>
        <strain evidence="13">JHB</strain>
    </source>
</reference>
<evidence type="ECO:0000256" key="4">
    <source>
        <dbReference type="ARBA" id="ARBA00022729"/>
    </source>
</evidence>
<keyword evidence="15" id="KW-1185">Reference proteome</keyword>
<comment type="similarity">
    <text evidence="9">Belongs to the peptidase S1 family. CLIP subfamily.</text>
</comment>
<evidence type="ECO:0000256" key="8">
    <source>
        <dbReference type="ARBA" id="ARBA00023157"/>
    </source>
</evidence>
<dbReference type="PANTHER" id="PTHR24260:SF147">
    <property type="entry name" value="EG:BACR7A4.3 PROTEIN-RELATED"/>
    <property type="match status" value="1"/>
</dbReference>
<dbReference type="FunCoup" id="B0XFN8">
    <property type="interactions" value="10"/>
</dbReference>
<accession>B0XFN8</accession>
<organism>
    <name type="scientific">Culex quinquefasciatus</name>
    <name type="common">Southern house mosquito</name>
    <name type="synonym">Culex pungens</name>
    <dbReference type="NCBI Taxonomy" id="7176"/>
    <lineage>
        <taxon>Eukaryota</taxon>
        <taxon>Metazoa</taxon>
        <taxon>Ecdysozoa</taxon>
        <taxon>Arthropoda</taxon>
        <taxon>Hexapoda</taxon>
        <taxon>Insecta</taxon>
        <taxon>Pterygota</taxon>
        <taxon>Neoptera</taxon>
        <taxon>Endopterygota</taxon>
        <taxon>Diptera</taxon>
        <taxon>Nematocera</taxon>
        <taxon>Culicoidea</taxon>
        <taxon>Culicidae</taxon>
        <taxon>Culicinae</taxon>
        <taxon>Culicini</taxon>
        <taxon>Culex</taxon>
        <taxon>Culex</taxon>
    </lineage>
</organism>